<dbReference type="Pfam" id="PF08386">
    <property type="entry name" value="Abhydrolase_4"/>
    <property type="match status" value="1"/>
</dbReference>
<sequence>MRTKSVVALIAAVAVLMPPAQSVAAQSVAAPAASPLQWGKCPAFDPPTVTQSECATLEVPLDYSAPDGAKIQLAVSRLSAADPAKRRGVLLTNSGGPGGAGQRFPADLVDVGLPKSVRDTYDIIGFDPRGVGRSAPVTCDLTAEQNYSSIPPYARNAADVLQQANRSRQIADQCGKSSTAALLPHISTANTARDMDTIRAALGERKVSYLGISYGTYLGAVYATMFPQRTDRVVLDSSTGPDGWDFGFQRNLARGFEERFPDFAKYVAARPQLGLGTTPRQVRAKYDALAARLDRTTTAGRSDGALFRQATFARLYYDKNFPELAGIWQAVDTGTPQRAAAAAAANDNYLASQLHVLCNDSRWPRSVLTYQVTVAIDRIRHPMFGAAAGGINACAFWPNRTPEHVRIDDHGPSNILIAQNLRDPATPLAGARAMQAALGDRARMVTADQGGHLGYLFKDNRCLNDAVTTFLATGNRPHRDLNCKA</sequence>
<evidence type="ECO:0000313" key="6">
    <source>
        <dbReference type="EMBL" id="MBB5838027.1"/>
    </source>
</evidence>
<dbReference type="AlphaFoldDB" id="A0A7W9J9D8"/>
<dbReference type="RefSeq" id="WP_337925862.1">
    <property type="nucleotide sequence ID" value="NZ_JACHMY010000001.1"/>
</dbReference>
<keyword evidence="3" id="KW-0378">Hydrolase</keyword>
<dbReference type="InterPro" id="IPR051601">
    <property type="entry name" value="Serine_prot/Carboxylest_S33"/>
</dbReference>
<gene>
    <name evidence="6" type="ORF">HDA39_004761</name>
</gene>
<evidence type="ECO:0000313" key="7">
    <source>
        <dbReference type="Proteomes" id="UP000549971"/>
    </source>
</evidence>
<feature type="signal peptide" evidence="4">
    <location>
        <begin position="1"/>
        <end position="24"/>
    </location>
</feature>
<dbReference type="PANTHER" id="PTHR43248:SF29">
    <property type="entry name" value="TRIPEPTIDYL AMINOPEPTIDASE"/>
    <property type="match status" value="1"/>
</dbReference>
<dbReference type="InterPro" id="IPR029058">
    <property type="entry name" value="AB_hydrolase_fold"/>
</dbReference>
<keyword evidence="7" id="KW-1185">Reference proteome</keyword>
<feature type="domain" description="Peptidase S33 tripeptidyl aminopeptidase-like C-terminal" evidence="5">
    <location>
        <begin position="382"/>
        <end position="483"/>
    </location>
</feature>
<dbReference type="Gene3D" id="3.40.50.1820">
    <property type="entry name" value="alpha/beta hydrolase"/>
    <property type="match status" value="1"/>
</dbReference>
<evidence type="ECO:0000259" key="5">
    <source>
        <dbReference type="Pfam" id="PF08386"/>
    </source>
</evidence>
<feature type="chain" id="PRO_5030971898" evidence="4">
    <location>
        <begin position="25"/>
        <end position="485"/>
    </location>
</feature>
<dbReference type="InterPro" id="IPR013595">
    <property type="entry name" value="Pept_S33_TAP-like_C"/>
</dbReference>
<dbReference type="Proteomes" id="UP000549971">
    <property type="component" value="Unassembled WGS sequence"/>
</dbReference>
<organism evidence="6 7">
    <name type="scientific">Kribbella italica</name>
    <dbReference type="NCBI Taxonomy" id="1540520"/>
    <lineage>
        <taxon>Bacteria</taxon>
        <taxon>Bacillati</taxon>
        <taxon>Actinomycetota</taxon>
        <taxon>Actinomycetes</taxon>
        <taxon>Propionibacteriales</taxon>
        <taxon>Kribbellaceae</taxon>
        <taxon>Kribbella</taxon>
    </lineage>
</organism>
<accession>A0A7W9J9D8</accession>
<evidence type="ECO:0000256" key="4">
    <source>
        <dbReference type="SAM" id="SignalP"/>
    </source>
</evidence>
<evidence type="ECO:0000256" key="2">
    <source>
        <dbReference type="ARBA" id="ARBA00022729"/>
    </source>
</evidence>
<dbReference type="PANTHER" id="PTHR43248">
    <property type="entry name" value="2-SUCCINYL-6-HYDROXY-2,4-CYCLOHEXADIENE-1-CARBOXYLATE SYNTHASE"/>
    <property type="match status" value="1"/>
</dbReference>
<comment type="caution">
    <text evidence="6">The sequence shown here is derived from an EMBL/GenBank/DDBJ whole genome shotgun (WGS) entry which is preliminary data.</text>
</comment>
<evidence type="ECO:0000256" key="1">
    <source>
        <dbReference type="ARBA" id="ARBA00010088"/>
    </source>
</evidence>
<comment type="similarity">
    <text evidence="1">Belongs to the peptidase S33 family.</text>
</comment>
<evidence type="ECO:0000256" key="3">
    <source>
        <dbReference type="ARBA" id="ARBA00022801"/>
    </source>
</evidence>
<protein>
    <submittedName>
        <fullName evidence="6">Pimeloyl-ACP methyl ester carboxylesterase</fullName>
    </submittedName>
</protein>
<dbReference type="SUPFAM" id="SSF53474">
    <property type="entry name" value="alpha/beta-Hydrolases"/>
    <property type="match status" value="1"/>
</dbReference>
<proteinExistence type="inferred from homology"/>
<dbReference type="EMBL" id="JACHMY010000001">
    <property type="protein sequence ID" value="MBB5838027.1"/>
    <property type="molecule type" value="Genomic_DNA"/>
</dbReference>
<name>A0A7W9J9D8_9ACTN</name>
<reference evidence="6 7" key="1">
    <citation type="submission" date="2020-08" db="EMBL/GenBank/DDBJ databases">
        <title>Sequencing the genomes of 1000 actinobacteria strains.</title>
        <authorList>
            <person name="Klenk H.-P."/>
        </authorList>
    </citation>
    <scope>NUCLEOTIDE SEQUENCE [LARGE SCALE GENOMIC DNA]</scope>
    <source>
        <strain evidence="6 7">DSM 28967</strain>
    </source>
</reference>
<dbReference type="GO" id="GO:0016787">
    <property type="term" value="F:hydrolase activity"/>
    <property type="evidence" value="ECO:0007669"/>
    <property type="project" value="UniProtKB-KW"/>
</dbReference>
<keyword evidence="2 4" id="KW-0732">Signal</keyword>